<sequence length="22" mass="2609">MCPHHRLQLIATLGLMLFTYLH</sequence>
<protein>
    <submittedName>
        <fullName evidence="1">Uncharacterized protein</fullName>
    </submittedName>
</protein>
<name>A0A0A9E7Q8_ARUDO</name>
<accession>A0A0A9E7Q8</accession>
<reference evidence="1" key="1">
    <citation type="submission" date="2014-09" db="EMBL/GenBank/DDBJ databases">
        <authorList>
            <person name="Magalhaes I.L.F."/>
            <person name="Oliveira U."/>
            <person name="Santos F.R."/>
            <person name="Vidigal T.H.D.A."/>
            <person name="Brescovit A.D."/>
            <person name="Santos A.J."/>
        </authorList>
    </citation>
    <scope>NUCLEOTIDE SEQUENCE</scope>
    <source>
        <tissue evidence="1">Shoot tissue taken approximately 20 cm above the soil surface</tissue>
    </source>
</reference>
<dbReference type="EMBL" id="GBRH01205883">
    <property type="protein sequence ID" value="JAD92012.1"/>
    <property type="molecule type" value="Transcribed_RNA"/>
</dbReference>
<reference evidence="1" key="2">
    <citation type="journal article" date="2015" name="Data Brief">
        <title>Shoot transcriptome of the giant reed, Arundo donax.</title>
        <authorList>
            <person name="Barrero R.A."/>
            <person name="Guerrero F.D."/>
            <person name="Moolhuijzen P."/>
            <person name="Goolsby J.A."/>
            <person name="Tidwell J."/>
            <person name="Bellgard S.E."/>
            <person name="Bellgard M.I."/>
        </authorList>
    </citation>
    <scope>NUCLEOTIDE SEQUENCE</scope>
    <source>
        <tissue evidence="1">Shoot tissue taken approximately 20 cm above the soil surface</tissue>
    </source>
</reference>
<organism evidence="1">
    <name type="scientific">Arundo donax</name>
    <name type="common">Giant reed</name>
    <name type="synonym">Donax arundinaceus</name>
    <dbReference type="NCBI Taxonomy" id="35708"/>
    <lineage>
        <taxon>Eukaryota</taxon>
        <taxon>Viridiplantae</taxon>
        <taxon>Streptophyta</taxon>
        <taxon>Embryophyta</taxon>
        <taxon>Tracheophyta</taxon>
        <taxon>Spermatophyta</taxon>
        <taxon>Magnoliopsida</taxon>
        <taxon>Liliopsida</taxon>
        <taxon>Poales</taxon>
        <taxon>Poaceae</taxon>
        <taxon>PACMAD clade</taxon>
        <taxon>Arundinoideae</taxon>
        <taxon>Arundineae</taxon>
        <taxon>Arundo</taxon>
    </lineage>
</organism>
<dbReference type="AlphaFoldDB" id="A0A0A9E7Q8"/>
<proteinExistence type="predicted"/>
<evidence type="ECO:0000313" key="1">
    <source>
        <dbReference type="EMBL" id="JAD92012.1"/>
    </source>
</evidence>